<dbReference type="EMBL" id="JYNV01000090">
    <property type="protein sequence ID" value="KZM26868.1"/>
    <property type="molecule type" value="Genomic_DNA"/>
</dbReference>
<dbReference type="Proteomes" id="UP000076837">
    <property type="component" value="Unassembled WGS sequence"/>
</dbReference>
<evidence type="ECO:0000313" key="2">
    <source>
        <dbReference type="Proteomes" id="UP000076837"/>
    </source>
</evidence>
<dbReference type="AlphaFoldDB" id="A0A163K9T1"/>
<evidence type="ECO:0000313" key="1">
    <source>
        <dbReference type="EMBL" id="KZM26868.1"/>
    </source>
</evidence>
<gene>
    <name evidence="1" type="ORF">ST47_g1985</name>
</gene>
<dbReference type="OrthoDB" id="3783735at2759"/>
<keyword evidence="2" id="KW-1185">Reference proteome</keyword>
<sequence>MSQNAYAYSHRITVPANHPAGNPSTLVTARGGPKGHGGLSFPSHALFHAIEDIAAWQGPAAPCSDDAVVQLLAGMVDELEHYGNRGYGRLKAWINYHSDAVRKAGRSKGGREKGREGVGVAWLLEEGRRFRDLSLCYFEVAGQEHERERKDRRRGMMVGN</sequence>
<name>A0A163K9T1_DIDRA</name>
<comment type="caution">
    <text evidence="1">The sequence shown here is derived from an EMBL/GenBank/DDBJ whole genome shotgun (WGS) entry which is preliminary data.</text>
</comment>
<organism evidence="1 2">
    <name type="scientific">Didymella rabiei</name>
    <name type="common">Chickpea ascochyta blight fungus</name>
    <name type="synonym">Mycosphaerella rabiei</name>
    <dbReference type="NCBI Taxonomy" id="5454"/>
    <lineage>
        <taxon>Eukaryota</taxon>
        <taxon>Fungi</taxon>
        <taxon>Dikarya</taxon>
        <taxon>Ascomycota</taxon>
        <taxon>Pezizomycotina</taxon>
        <taxon>Dothideomycetes</taxon>
        <taxon>Pleosporomycetidae</taxon>
        <taxon>Pleosporales</taxon>
        <taxon>Pleosporineae</taxon>
        <taxon>Didymellaceae</taxon>
        <taxon>Ascochyta</taxon>
    </lineage>
</organism>
<accession>A0A163K9T1</accession>
<protein>
    <submittedName>
        <fullName evidence="1">Uncharacterized protein</fullName>
    </submittedName>
</protein>
<reference evidence="1 2" key="1">
    <citation type="journal article" date="2016" name="Sci. Rep.">
        <title>Draft genome sequencing and secretome analysis of fungal phytopathogen Ascochyta rabiei provides insight into the necrotrophic effector repertoire.</title>
        <authorList>
            <person name="Verma S."/>
            <person name="Gazara R.K."/>
            <person name="Nizam S."/>
            <person name="Parween S."/>
            <person name="Chattopadhyay D."/>
            <person name="Verma P.K."/>
        </authorList>
    </citation>
    <scope>NUCLEOTIDE SEQUENCE [LARGE SCALE GENOMIC DNA]</scope>
    <source>
        <strain evidence="1 2">ArDII</strain>
    </source>
</reference>
<proteinExistence type="predicted"/>